<dbReference type="Proteomes" id="UP001590951">
    <property type="component" value="Unassembled WGS sequence"/>
</dbReference>
<evidence type="ECO:0000313" key="1">
    <source>
        <dbReference type="EMBL" id="KAL2058739.1"/>
    </source>
</evidence>
<name>A0ABR4BLR7_9LECA</name>
<comment type="caution">
    <text evidence="1">The sequence shown here is derived from an EMBL/GenBank/DDBJ whole genome shotgun (WGS) entry which is preliminary data.</text>
</comment>
<keyword evidence="2" id="KW-1185">Reference proteome</keyword>
<organism evidence="1 2">
    <name type="scientific">Lepraria finkii</name>
    <dbReference type="NCBI Taxonomy" id="1340010"/>
    <lineage>
        <taxon>Eukaryota</taxon>
        <taxon>Fungi</taxon>
        <taxon>Dikarya</taxon>
        <taxon>Ascomycota</taxon>
        <taxon>Pezizomycotina</taxon>
        <taxon>Lecanoromycetes</taxon>
        <taxon>OSLEUM clade</taxon>
        <taxon>Lecanoromycetidae</taxon>
        <taxon>Lecanorales</taxon>
        <taxon>Lecanorineae</taxon>
        <taxon>Stereocaulaceae</taxon>
        <taxon>Lepraria</taxon>
    </lineage>
</organism>
<evidence type="ECO:0000313" key="2">
    <source>
        <dbReference type="Proteomes" id="UP001590951"/>
    </source>
</evidence>
<sequence length="122" mass="14113">MIAHESQETNYDLTEEEKDNKCPLQYLNSCLKFLPTAPTDHPHLIDPATLDETTDQTYLTAADGIATLLFKWKPEALDFFLNIKSTRKFEFYRREALSSSMYDIFIGRLGKFVMVIVLRCLV</sequence>
<dbReference type="EMBL" id="JBHFEH010000001">
    <property type="protein sequence ID" value="KAL2058739.1"/>
    <property type="molecule type" value="Genomic_DNA"/>
</dbReference>
<proteinExistence type="predicted"/>
<reference evidence="1 2" key="1">
    <citation type="submission" date="2024-09" db="EMBL/GenBank/DDBJ databases">
        <title>Rethinking Asexuality: The Enigmatic Case of Functional Sexual Genes in Lepraria (Stereocaulaceae).</title>
        <authorList>
            <person name="Doellman M."/>
            <person name="Sun Y."/>
            <person name="Barcenas-Pena A."/>
            <person name="Lumbsch H.T."/>
            <person name="Grewe F."/>
        </authorList>
    </citation>
    <scope>NUCLEOTIDE SEQUENCE [LARGE SCALE GENOMIC DNA]</scope>
    <source>
        <strain evidence="1 2">Grewe 0041</strain>
    </source>
</reference>
<accession>A0ABR4BLR7</accession>
<protein>
    <submittedName>
        <fullName evidence="1">Uncharacterized protein</fullName>
    </submittedName>
</protein>
<gene>
    <name evidence="1" type="ORF">ABVK25_000030</name>
</gene>